<dbReference type="STRING" id="595434.RISK_005394"/>
<sequence>MCFIVGFVLDGFSAGSTDRQRKSGETFGWADVVDRNSQ</sequence>
<protein>
    <submittedName>
        <fullName evidence="1">Uncharacterized protein</fullName>
    </submittedName>
</protein>
<dbReference type="Proteomes" id="UP000036367">
    <property type="component" value="Unassembled WGS sequence"/>
</dbReference>
<proteinExistence type="predicted"/>
<name>A0A0J1B6V9_RHOIS</name>
<dbReference type="AlphaFoldDB" id="A0A0J1B6V9"/>
<evidence type="ECO:0000313" key="2">
    <source>
        <dbReference type="Proteomes" id="UP000036367"/>
    </source>
</evidence>
<organism evidence="1 2">
    <name type="scientific">Rhodopirellula islandica</name>
    <dbReference type="NCBI Taxonomy" id="595434"/>
    <lineage>
        <taxon>Bacteria</taxon>
        <taxon>Pseudomonadati</taxon>
        <taxon>Planctomycetota</taxon>
        <taxon>Planctomycetia</taxon>
        <taxon>Pirellulales</taxon>
        <taxon>Pirellulaceae</taxon>
        <taxon>Rhodopirellula</taxon>
    </lineage>
</organism>
<dbReference type="PATRIC" id="fig|595434.4.peg.5124"/>
<evidence type="ECO:0000313" key="1">
    <source>
        <dbReference type="EMBL" id="KLU02328.1"/>
    </source>
</evidence>
<keyword evidence="2" id="KW-1185">Reference proteome</keyword>
<gene>
    <name evidence="1" type="ORF">RISK_005394</name>
</gene>
<dbReference type="EMBL" id="LECT01000044">
    <property type="protein sequence ID" value="KLU02328.1"/>
    <property type="molecule type" value="Genomic_DNA"/>
</dbReference>
<accession>A0A0J1B6V9</accession>
<comment type="caution">
    <text evidence="1">The sequence shown here is derived from an EMBL/GenBank/DDBJ whole genome shotgun (WGS) entry which is preliminary data.</text>
</comment>
<reference evidence="1" key="1">
    <citation type="submission" date="2015-05" db="EMBL/GenBank/DDBJ databases">
        <title>Permanent draft genome of Rhodopirellula islandicus K833.</title>
        <authorList>
            <person name="Kizina J."/>
            <person name="Richter M."/>
            <person name="Glockner F.O."/>
            <person name="Harder J."/>
        </authorList>
    </citation>
    <scope>NUCLEOTIDE SEQUENCE [LARGE SCALE GENOMIC DNA]</scope>
    <source>
        <strain evidence="1">K833</strain>
    </source>
</reference>